<name>A0A317CPD7_9GAMM</name>
<dbReference type="AlphaFoldDB" id="A0A317CPD7"/>
<feature type="active site" description="Proton acceptor" evidence="6">
    <location>
        <position position="280"/>
    </location>
</feature>
<dbReference type="Proteomes" id="UP000245539">
    <property type="component" value="Unassembled WGS sequence"/>
</dbReference>
<evidence type="ECO:0000256" key="5">
    <source>
        <dbReference type="ARBA" id="ARBA00024042"/>
    </source>
</evidence>
<dbReference type="CDD" id="cd02809">
    <property type="entry name" value="alpha_hydroxyacid_oxid_FMN"/>
    <property type="match status" value="1"/>
</dbReference>
<dbReference type="Gene3D" id="3.20.20.70">
    <property type="entry name" value="Aldolase class I"/>
    <property type="match status" value="1"/>
</dbReference>
<dbReference type="InterPro" id="IPR008259">
    <property type="entry name" value="FMN_hydac_DH_AS"/>
</dbReference>
<dbReference type="EMBL" id="QGKM01000004">
    <property type="protein sequence ID" value="PWR00377.1"/>
    <property type="molecule type" value="Genomic_DNA"/>
</dbReference>
<feature type="binding site" evidence="7">
    <location>
        <position position="135"/>
    </location>
    <ligand>
        <name>glyoxylate</name>
        <dbReference type="ChEBI" id="CHEBI:36655"/>
    </ligand>
</feature>
<dbReference type="PROSITE" id="PS51349">
    <property type="entry name" value="FMN_HYDROXY_ACID_DH_2"/>
    <property type="match status" value="1"/>
</dbReference>
<comment type="cofactor">
    <cofactor evidence="1">
        <name>FMN</name>
        <dbReference type="ChEBI" id="CHEBI:58210"/>
    </cofactor>
</comment>
<dbReference type="GO" id="GO:0010181">
    <property type="term" value="F:FMN binding"/>
    <property type="evidence" value="ECO:0007669"/>
    <property type="project" value="InterPro"/>
</dbReference>
<feature type="binding site" evidence="7">
    <location>
        <position position="133"/>
    </location>
    <ligand>
        <name>FMN</name>
        <dbReference type="ChEBI" id="CHEBI:58210"/>
    </ligand>
</feature>
<dbReference type="InterPro" id="IPR013785">
    <property type="entry name" value="Aldolase_TIM"/>
</dbReference>
<dbReference type="PANTHER" id="PTHR10578:SF107">
    <property type="entry name" value="2-HYDROXYACID OXIDASE 1"/>
    <property type="match status" value="1"/>
</dbReference>
<feature type="binding site" evidence="7">
    <location>
        <position position="256"/>
    </location>
    <ligand>
        <name>FMN</name>
        <dbReference type="ChEBI" id="CHEBI:58210"/>
    </ligand>
</feature>
<comment type="caution">
    <text evidence="9">The sequence shown here is derived from an EMBL/GenBank/DDBJ whole genome shotgun (WGS) entry which is preliminary data.</text>
</comment>
<gene>
    <name evidence="9" type="ORF">DKW60_02155</name>
</gene>
<evidence type="ECO:0000256" key="6">
    <source>
        <dbReference type="PIRSR" id="PIRSR000138-1"/>
    </source>
</evidence>
<evidence type="ECO:0000256" key="2">
    <source>
        <dbReference type="ARBA" id="ARBA00022630"/>
    </source>
</evidence>
<dbReference type="InterPro" id="IPR012133">
    <property type="entry name" value="Alpha-hydoxy_acid_DH_FMN"/>
</dbReference>
<feature type="binding site" evidence="7">
    <location>
        <position position="283"/>
    </location>
    <ligand>
        <name>glyoxylate</name>
        <dbReference type="ChEBI" id="CHEBI:36655"/>
    </ligand>
</feature>
<evidence type="ECO:0000256" key="3">
    <source>
        <dbReference type="ARBA" id="ARBA00022643"/>
    </source>
</evidence>
<evidence type="ECO:0000313" key="10">
    <source>
        <dbReference type="Proteomes" id="UP000245539"/>
    </source>
</evidence>
<feature type="binding site" evidence="7">
    <location>
        <position position="161"/>
    </location>
    <ligand>
        <name>FMN</name>
        <dbReference type="ChEBI" id="CHEBI:58210"/>
    </ligand>
</feature>
<keyword evidence="2 7" id="KW-0285">Flavoprotein</keyword>
<dbReference type="PROSITE" id="PS00557">
    <property type="entry name" value="FMN_HYDROXY_ACID_DH_1"/>
    <property type="match status" value="1"/>
</dbReference>
<dbReference type="PIRSF" id="PIRSF000138">
    <property type="entry name" value="Al-hdrx_acd_dh"/>
    <property type="match status" value="1"/>
</dbReference>
<keyword evidence="3 7" id="KW-0288">FMN</keyword>
<feature type="binding site" evidence="7">
    <location>
        <position position="170"/>
    </location>
    <ligand>
        <name>glyoxylate</name>
        <dbReference type="ChEBI" id="CHEBI:36655"/>
    </ligand>
</feature>
<dbReference type="InterPro" id="IPR000262">
    <property type="entry name" value="FMN-dep_DH"/>
</dbReference>
<evidence type="ECO:0000256" key="4">
    <source>
        <dbReference type="ARBA" id="ARBA00023002"/>
    </source>
</evidence>
<comment type="similarity">
    <text evidence="5">Belongs to the FMN-dependent alpha-hydroxy acid dehydrogenase family.</text>
</comment>
<dbReference type="GO" id="GO:0016614">
    <property type="term" value="F:oxidoreductase activity, acting on CH-OH group of donors"/>
    <property type="evidence" value="ECO:0007669"/>
    <property type="project" value="UniProtKB-ARBA"/>
</dbReference>
<feature type="binding site" evidence="7">
    <location>
        <position position="278"/>
    </location>
    <ligand>
        <name>FMN</name>
        <dbReference type="ChEBI" id="CHEBI:58210"/>
    </ligand>
</feature>
<dbReference type="FunFam" id="3.20.20.70:FF:000029">
    <property type="entry name" value="L-lactate dehydrogenase"/>
    <property type="match status" value="1"/>
</dbReference>
<reference evidence="9 10" key="1">
    <citation type="submission" date="2018-05" db="EMBL/GenBank/DDBJ databases">
        <title>Leucothrix arctica sp. nov., isolated from Arctic seawater.</title>
        <authorList>
            <person name="Choi A."/>
            <person name="Baek K."/>
        </authorList>
    </citation>
    <scope>NUCLEOTIDE SEQUENCE [LARGE SCALE GENOMIC DNA]</scope>
    <source>
        <strain evidence="9 10">JCM 18388</strain>
    </source>
</reference>
<keyword evidence="4" id="KW-0560">Oxidoreductase</keyword>
<feature type="binding site" evidence="7">
    <location>
        <position position="30"/>
    </location>
    <ligand>
        <name>glyoxylate</name>
        <dbReference type="ChEBI" id="CHEBI:36655"/>
    </ligand>
</feature>
<keyword evidence="10" id="KW-1185">Reference proteome</keyword>
<evidence type="ECO:0000256" key="1">
    <source>
        <dbReference type="ARBA" id="ARBA00001917"/>
    </source>
</evidence>
<feature type="domain" description="FMN hydroxy acid dehydrogenase" evidence="8">
    <location>
        <begin position="4"/>
        <end position="381"/>
    </location>
</feature>
<dbReference type="RefSeq" id="WP_109836022.1">
    <property type="nucleotide sequence ID" value="NZ_QGKM01000004.1"/>
</dbReference>
<evidence type="ECO:0000259" key="8">
    <source>
        <dbReference type="PROSITE" id="PS51349"/>
    </source>
</evidence>
<evidence type="ECO:0000256" key="7">
    <source>
        <dbReference type="PIRSR" id="PIRSR000138-2"/>
    </source>
</evidence>
<feature type="binding site" evidence="7">
    <location>
        <begin position="334"/>
        <end position="335"/>
    </location>
    <ligand>
        <name>FMN</name>
        <dbReference type="ChEBI" id="CHEBI:58210"/>
    </ligand>
</feature>
<proteinExistence type="inferred from homology"/>
<dbReference type="InterPro" id="IPR037396">
    <property type="entry name" value="FMN_HAD"/>
</dbReference>
<organism evidence="9 10">
    <name type="scientific">Leucothrix pacifica</name>
    <dbReference type="NCBI Taxonomy" id="1247513"/>
    <lineage>
        <taxon>Bacteria</taxon>
        <taxon>Pseudomonadati</taxon>
        <taxon>Pseudomonadota</taxon>
        <taxon>Gammaproteobacteria</taxon>
        <taxon>Thiotrichales</taxon>
        <taxon>Thiotrichaceae</taxon>
        <taxon>Leucothrix</taxon>
    </lineage>
</organism>
<feature type="binding site" evidence="7">
    <location>
        <begin position="83"/>
        <end position="85"/>
    </location>
    <ligand>
        <name>FMN</name>
        <dbReference type="ChEBI" id="CHEBI:58210"/>
    </ligand>
</feature>
<dbReference type="Pfam" id="PF01070">
    <property type="entry name" value="FMN_dh"/>
    <property type="match status" value="1"/>
</dbReference>
<evidence type="ECO:0000313" key="9">
    <source>
        <dbReference type="EMBL" id="PWR00377.1"/>
    </source>
</evidence>
<sequence>MSQQLHNKYPAISDLEYKAKRRIPHFAWEYLDSGTGVEDCVPRNRAAFSDVILTPKFMQGVFEPETKTSLFGVDYDLPFGVAPVGLTGLMWPAAEKILAKSAAQYRIPYTLSTVATEAPESIAPLVDGMGWFQLYPPRREALRKDILKRAKDNGFTTLVVTADVPTGSTRERQTRAGVTVPPKTGLRTVFHSAMRPRWTMETLRYGQPAFRGLEKYLDAKDMQNMTAFMVKELGGSLDWDYLKLVRDEWDGPIVLKGILDVEQAKMAVAAGLDGVVVSNHGGRQCDGVPASLHVLPEIKAAVGDDIKVLFDSGVRTGLDIIRAIALGADFVLLGRPFMYGVAALGHAGGNHVIEILSNDLRNNMSQLGCRRLDEFAARLRH</sequence>
<feature type="binding site" evidence="7">
    <location>
        <begin position="311"/>
        <end position="315"/>
    </location>
    <ligand>
        <name>FMN</name>
        <dbReference type="ChEBI" id="CHEBI:58210"/>
    </ligand>
</feature>
<dbReference type="SUPFAM" id="SSF51395">
    <property type="entry name" value="FMN-linked oxidoreductases"/>
    <property type="match status" value="1"/>
</dbReference>
<accession>A0A317CPD7</accession>
<feature type="binding site" evidence="7">
    <location>
        <position position="112"/>
    </location>
    <ligand>
        <name>FMN</name>
        <dbReference type="ChEBI" id="CHEBI:58210"/>
    </ligand>
</feature>
<protein>
    <submittedName>
        <fullName evidence="9">Alpha-hydroxy-acid oxidizing enzyme</fullName>
    </submittedName>
</protein>
<dbReference type="PANTHER" id="PTHR10578">
    <property type="entry name" value="S -2-HYDROXY-ACID OXIDASE-RELATED"/>
    <property type="match status" value="1"/>
</dbReference>
<feature type="binding site" evidence="7">
    <location>
        <position position="280"/>
    </location>
    <ligand>
        <name>glyoxylate</name>
        <dbReference type="ChEBI" id="CHEBI:36655"/>
    </ligand>
</feature>
<dbReference type="OrthoDB" id="9770452at2"/>